<sequence>MHPDMPPKLETLADVLLARPFVAPPAVDPLMAYGYVSTPHDDPMNRHAYAAVLDLWCYTEGWVFGAWFSDVLSKPDEVVRPGFTGLIDVLPVYPRTVVLVVETGALSPQVGTALAMKAVIRRTGAALHVLDEELAEALT</sequence>
<proteinExistence type="predicted"/>
<reference evidence="1 2" key="1">
    <citation type="journal article" date="2010" name="Cell Res.">
        <title>Complete genome sequence of the rifamycin SV-producing Amycolatopsis mediterranei U32 revealed its genetic characteristics in phylogeny and metabolism.</title>
        <authorList>
            <person name="Zhao W."/>
            <person name="Zhong Y."/>
            <person name="Yuan H."/>
            <person name="Wang J."/>
            <person name="Zheng H."/>
            <person name="Wang Y."/>
            <person name="Cen X."/>
            <person name="Xu F."/>
            <person name="Bai J."/>
            <person name="Han X."/>
            <person name="Lu G."/>
            <person name="Zhu Y."/>
            <person name="Shao Z."/>
            <person name="Yan H."/>
            <person name="Li C."/>
            <person name="Peng N."/>
            <person name="Zhang Z."/>
            <person name="Zhang Y."/>
            <person name="Lin W."/>
            <person name="Fan Y."/>
            <person name="Qin Z."/>
            <person name="Hu Y."/>
            <person name="Zhu B."/>
            <person name="Wang S."/>
            <person name="Ding X."/>
            <person name="Zhao G.P."/>
        </authorList>
    </citation>
    <scope>NUCLEOTIDE SEQUENCE [LARGE SCALE GENOMIC DNA]</scope>
    <source>
        <strain evidence="2">U-32</strain>
    </source>
</reference>
<gene>
    <name evidence="1" type="ordered locus">AMED_2130</name>
</gene>
<evidence type="ECO:0000313" key="2">
    <source>
        <dbReference type="Proteomes" id="UP000000328"/>
    </source>
</evidence>
<dbReference type="KEGG" id="amd:AMED_2130"/>
<dbReference type="EMBL" id="CP002000">
    <property type="protein sequence ID" value="ADJ43935.1"/>
    <property type="molecule type" value="Genomic_DNA"/>
</dbReference>
<dbReference type="AlphaFoldDB" id="A0A0H3D0U2"/>
<protein>
    <submittedName>
        <fullName evidence="1">Uncharacterized protein</fullName>
    </submittedName>
</protein>
<name>A0A0H3D0U2_AMYMU</name>
<dbReference type="eggNOG" id="COG1961">
    <property type="taxonomic scope" value="Bacteria"/>
</dbReference>
<dbReference type="Proteomes" id="UP000000328">
    <property type="component" value="Chromosome"/>
</dbReference>
<dbReference type="RefSeq" id="WP_013224015.1">
    <property type="nucleotide sequence ID" value="NC_014318.1"/>
</dbReference>
<dbReference type="PATRIC" id="fig|749927.5.peg.2201"/>
<evidence type="ECO:0000313" key="1">
    <source>
        <dbReference type="EMBL" id="ADJ43935.1"/>
    </source>
</evidence>
<organism evidence="1 2">
    <name type="scientific">Amycolatopsis mediterranei (strain U-32)</name>
    <dbReference type="NCBI Taxonomy" id="749927"/>
    <lineage>
        <taxon>Bacteria</taxon>
        <taxon>Bacillati</taxon>
        <taxon>Actinomycetota</taxon>
        <taxon>Actinomycetes</taxon>
        <taxon>Pseudonocardiales</taxon>
        <taxon>Pseudonocardiaceae</taxon>
        <taxon>Amycolatopsis</taxon>
    </lineage>
</organism>
<dbReference type="OrthoDB" id="3695776at2"/>
<dbReference type="GeneID" id="92869918"/>
<dbReference type="HOGENOM" id="CLU_1840925_0_0_11"/>
<accession>A0A0H3D0U2</accession>